<comment type="similarity">
    <text evidence="1">Belongs to the putative lipase ROG1 family.</text>
</comment>
<evidence type="ECO:0000256" key="3">
    <source>
        <dbReference type="SAM" id="Phobius"/>
    </source>
</evidence>
<dbReference type="PANTHER" id="PTHR12482">
    <property type="entry name" value="LIPASE ROG1-RELATED-RELATED"/>
    <property type="match status" value="1"/>
</dbReference>
<feature type="domain" description="DUF676" evidence="4">
    <location>
        <begin position="4"/>
        <end position="203"/>
    </location>
</feature>
<keyword evidence="3" id="KW-1133">Transmembrane helix</keyword>
<evidence type="ECO:0000313" key="5">
    <source>
        <dbReference type="EMBL" id="KAK3209844.1"/>
    </source>
</evidence>
<keyword evidence="3" id="KW-0812">Transmembrane</keyword>
<dbReference type="PANTHER" id="PTHR12482:SF65">
    <property type="entry name" value="ESTERASE, PUTATIVE (AFU_ORTHOLOGUE AFUA_3G12320)-RELATED"/>
    <property type="match status" value="1"/>
</dbReference>
<dbReference type="GO" id="GO:0005811">
    <property type="term" value="C:lipid droplet"/>
    <property type="evidence" value="ECO:0007669"/>
    <property type="project" value="TreeGrafter"/>
</dbReference>
<accession>A0AAN6M2F9</accession>
<dbReference type="GO" id="GO:0047372">
    <property type="term" value="F:monoacylglycerol lipase activity"/>
    <property type="evidence" value="ECO:0007669"/>
    <property type="project" value="TreeGrafter"/>
</dbReference>
<dbReference type="GO" id="GO:0004622">
    <property type="term" value="F:phosphatidylcholine lysophospholipase activity"/>
    <property type="evidence" value="ECO:0007669"/>
    <property type="project" value="TreeGrafter"/>
</dbReference>
<gene>
    <name evidence="5" type="ORF">GRF29_44g793614</name>
</gene>
<sequence length="449" mass="50683">MAGKADHLVVLVHGLWGNPQHLESLRKALLEKYTQDQVHILITKRNAGNFTYDGIETGGERVAGEVEETLRELAQAGSEIKKISVVGYSLGGLVARYAIGLLYSKKLFETIRPVNFTTFATPHLGARTPRRGYFSQAFNALGARALSTSGRQLFLIDKFRDTGRPLLSILADTDSIFIRALTQFKHRSLYANVINDKTVAFFTASISQTDPFEQMEKVKLNYLSGYEDVIVDTHNPVSPKEPEALPVFRQRLKIGTRAFFRNVPSIAFFVIFIPIGTTFLLTNAAIQSVRSRQRIRLHEQGMAGIDIKGYRIPLMINSARQGMEDMYGNMNNYQGQDHLREGEEELASPTQQRTFSFSKNADGSYSDAVSHGDASIDEKSKDRLEFPTLALTEHQFKMIEHLDNVGFKKYPVHIKKVKHTHAAIIRRIDTPSHDEGHIVARHWLDHFEI</sequence>
<keyword evidence="2" id="KW-0442">Lipid degradation</keyword>
<dbReference type="Gene3D" id="3.40.50.1820">
    <property type="entry name" value="alpha/beta hydrolase"/>
    <property type="match status" value="1"/>
</dbReference>
<dbReference type="EMBL" id="WVTA01000005">
    <property type="protein sequence ID" value="KAK3209844.1"/>
    <property type="molecule type" value="Genomic_DNA"/>
</dbReference>
<comment type="caution">
    <text evidence="5">The sequence shown here is derived from an EMBL/GenBank/DDBJ whole genome shotgun (WGS) entry which is preliminary data.</text>
</comment>
<dbReference type="Proteomes" id="UP001280581">
    <property type="component" value="Unassembled WGS sequence"/>
</dbReference>
<evidence type="ECO:0000256" key="1">
    <source>
        <dbReference type="ARBA" id="ARBA00007920"/>
    </source>
</evidence>
<dbReference type="FunFam" id="3.40.50.1820:FF:000223">
    <property type="entry name" value="Lipase/serine esterase"/>
    <property type="match status" value="1"/>
</dbReference>
<organism evidence="5 6">
    <name type="scientific">Pseudopithomyces chartarum</name>
    <dbReference type="NCBI Taxonomy" id="1892770"/>
    <lineage>
        <taxon>Eukaryota</taxon>
        <taxon>Fungi</taxon>
        <taxon>Dikarya</taxon>
        <taxon>Ascomycota</taxon>
        <taxon>Pezizomycotina</taxon>
        <taxon>Dothideomycetes</taxon>
        <taxon>Pleosporomycetidae</taxon>
        <taxon>Pleosporales</taxon>
        <taxon>Massarineae</taxon>
        <taxon>Didymosphaeriaceae</taxon>
        <taxon>Pseudopithomyces</taxon>
    </lineage>
</organism>
<keyword evidence="3" id="KW-0472">Membrane</keyword>
<reference evidence="5 6" key="1">
    <citation type="submission" date="2021-02" db="EMBL/GenBank/DDBJ databases">
        <title>Genome assembly of Pseudopithomyces chartarum.</title>
        <authorList>
            <person name="Jauregui R."/>
            <person name="Singh J."/>
            <person name="Voisey C."/>
        </authorList>
    </citation>
    <scope>NUCLEOTIDE SEQUENCE [LARGE SCALE GENOMIC DNA]</scope>
    <source>
        <strain evidence="5 6">AGR01</strain>
    </source>
</reference>
<evidence type="ECO:0000256" key="2">
    <source>
        <dbReference type="ARBA" id="ARBA00022963"/>
    </source>
</evidence>
<keyword evidence="2" id="KW-0443">Lipid metabolism</keyword>
<dbReference type="GO" id="GO:0016042">
    <property type="term" value="P:lipid catabolic process"/>
    <property type="evidence" value="ECO:0007669"/>
    <property type="project" value="UniProtKB-KW"/>
</dbReference>
<dbReference type="InterPro" id="IPR029058">
    <property type="entry name" value="AB_hydrolase_fold"/>
</dbReference>
<name>A0AAN6M2F9_9PLEO</name>
<dbReference type="Pfam" id="PF05057">
    <property type="entry name" value="DUF676"/>
    <property type="match status" value="1"/>
</dbReference>
<dbReference type="SUPFAM" id="SSF53474">
    <property type="entry name" value="alpha/beta-Hydrolases"/>
    <property type="match status" value="1"/>
</dbReference>
<feature type="transmembrane region" description="Helical" evidence="3">
    <location>
        <begin position="266"/>
        <end position="286"/>
    </location>
</feature>
<protein>
    <recommendedName>
        <fullName evidence="4">DUF676 domain-containing protein</fullName>
    </recommendedName>
</protein>
<evidence type="ECO:0000259" key="4">
    <source>
        <dbReference type="Pfam" id="PF05057"/>
    </source>
</evidence>
<dbReference type="AlphaFoldDB" id="A0AAN6M2F9"/>
<dbReference type="InterPro" id="IPR044294">
    <property type="entry name" value="Lipase-like"/>
</dbReference>
<evidence type="ECO:0000313" key="6">
    <source>
        <dbReference type="Proteomes" id="UP001280581"/>
    </source>
</evidence>
<proteinExistence type="inferred from homology"/>
<dbReference type="InterPro" id="IPR007751">
    <property type="entry name" value="DUF676_lipase-like"/>
</dbReference>
<keyword evidence="6" id="KW-1185">Reference proteome</keyword>